<dbReference type="Pfam" id="PF12359">
    <property type="entry name" value="DUF3645"/>
    <property type="match status" value="1"/>
</dbReference>
<evidence type="ECO:0000256" key="5">
    <source>
        <dbReference type="ARBA" id="ARBA00022801"/>
    </source>
</evidence>
<dbReference type="Proteomes" id="UP000191612">
    <property type="component" value="Unassembled WGS sequence"/>
</dbReference>
<comment type="catalytic activity">
    <reaction evidence="1">
        <text>Thiol-dependent hydrolysis of ester, thioester, amide, peptide and isopeptide bonds formed by the C-terminal Gly of ubiquitin (a 76-residue protein attached to proteins as an intracellular targeting signal).</text>
        <dbReference type="EC" id="3.4.19.12"/>
    </reaction>
</comment>
<evidence type="ECO:0000256" key="4">
    <source>
        <dbReference type="ARBA" id="ARBA00022786"/>
    </source>
</evidence>
<feature type="domain" description="DUF3638" evidence="7">
    <location>
        <begin position="1764"/>
        <end position="1984"/>
    </location>
</feature>
<dbReference type="EC" id="3.4.19.12" evidence="2"/>
<dbReference type="InterPro" id="IPR046541">
    <property type="entry name" value="DUF6606"/>
</dbReference>
<dbReference type="GO" id="GO:0006508">
    <property type="term" value="P:proteolysis"/>
    <property type="evidence" value="ECO:0007669"/>
    <property type="project" value="UniProtKB-KW"/>
</dbReference>
<proteinExistence type="predicted"/>
<dbReference type="InterPro" id="IPR051346">
    <property type="entry name" value="OTU_Deubiquitinase"/>
</dbReference>
<evidence type="ECO:0000259" key="9">
    <source>
        <dbReference type="Pfam" id="PF20255"/>
    </source>
</evidence>
<evidence type="ECO:0000256" key="6">
    <source>
        <dbReference type="ARBA" id="ARBA00022807"/>
    </source>
</evidence>
<keyword evidence="11" id="KW-1185">Reference proteome</keyword>
<comment type="caution">
    <text evidence="10">The sequence shown here is derived from an EMBL/GenBank/DDBJ whole genome shotgun (WGS) entry which is preliminary data.</text>
</comment>
<organism evidence="10 11">
    <name type="scientific">Penicillium solitum</name>
    <dbReference type="NCBI Taxonomy" id="60172"/>
    <lineage>
        <taxon>Eukaryota</taxon>
        <taxon>Fungi</taxon>
        <taxon>Dikarya</taxon>
        <taxon>Ascomycota</taxon>
        <taxon>Pezizomycotina</taxon>
        <taxon>Eurotiomycetes</taxon>
        <taxon>Eurotiomycetidae</taxon>
        <taxon>Eurotiales</taxon>
        <taxon>Aspergillaceae</taxon>
        <taxon>Penicillium</taxon>
    </lineage>
</organism>
<accession>A0A1V6QH80</accession>
<evidence type="ECO:0000313" key="10">
    <source>
        <dbReference type="EMBL" id="OQD88584.1"/>
    </source>
</evidence>
<evidence type="ECO:0000256" key="3">
    <source>
        <dbReference type="ARBA" id="ARBA00022670"/>
    </source>
</evidence>
<dbReference type="InterPro" id="IPR022105">
    <property type="entry name" value="DUF3645"/>
</dbReference>
<dbReference type="Pfam" id="PF12340">
    <property type="entry name" value="DUF3638"/>
    <property type="match status" value="1"/>
</dbReference>
<sequence length="2851" mass="324371">MCQSEAMDVDQDLSSFIFHHIFFPLKLPQKAEDNLVQLENRMIVVVRSVLQDFIQNGSPESQQRWALARNMLDSWIELHGEQGISQLGLENALSKIKITGAIACHIRAQNCGLVAFYDGYKDSLLVDAFEVSPHRKPVLSSSGGLLRRFPGVSVAISGDKLVDSMFRSYLAFTISQLASEEVSDMLPKSTKGGTQVDEIRETIHPGFVTEGLMTQLLALGTQNEETKLVKCVRDEVNWMSALLPWRRSPAWLALRVALQLVLRRCFPEAECRIQYKNFILYLMATLAAKGALSAYSDEVVDCWKISHARIGRRIYKLKDEVFPFVAERVHSTSTDLLERLGFIQEHMKASNRVTIPPIPPSASQDDLHISLLHCKDYFQVAMRSSPEKVQPTAFRPTYTPRLNWSNAFPVPEFESITALAEFEQWVDEHLESWFICQPAWKDGEACRGLENTISQYLHLARPKYTFNPQATSLMILVVLELWVVLDRMALRLCPLLGKFSPGIPQNFLKPLLLPKLDQMKRARQIEYHINARYEEAVKTNTSIFCDPAPNCFGFQYFESSEEHQILECKIEEHADKARSSKRAEWERLSTEYKRLCEQGERLSHYYGYNQDDEYVHFNHKCEKCSLNGQAASLSIQVHEWPLPTNPVEKKTAVFELNVPIWFASWRNATWKILHEVGRRGTVVADDKEVEWLQYEEIQAFAVRRNSNLILASNTKSWGKTHYRRHKFPVSCDQICIHNGLRLRLFDNVANGWVIEQTDYPTVKDMCTIQLPSGAYSNLQYTLSSTFHTQNQVMATQTDCDEILSLHEFKAYGCLRSGEHLQWYNIVRNLASSALSLNEEAVASLIKQAAWELGTPSGSVRRVTHQAFEDTGFGDCLLNLLEERLMTIKKNWNEHCTFDLIVTLGLRVLALSGGSPSAEKAVELLRQCRQVAMDWCDELNQSYLHDGENGKGDQQGLILQIAATCQATYDVDSILLKTVIETPRDVFFFVRCSILLFENSPSEKDTLPHRIKFCLENAERIRSLSRSQMICMITKCPSGLNEAIQSSISCLEVSRTWSICGEGGSWVTTTTSNSTQGFEQRVHFSYLTGELLVDGNPPGRLPAEFTANALYQRLFGARIIPVIPSSLPGASFVLSHPIEESEVHFGMQSGRLSIKTRKGSRILQLIPQDVLEKDFPRVFISESFHWLDLETGVVEFRPLNQPWKPCNRNWHLSFDPCVPSKMVMQQDSKSLVDIRSPLFTEIARILKVLDAEEEIVVIQTTMGTLEAELSRLRLKFLVRADGCVASKEFGALIDVDQDIGCLYGLNNKLVLIDPSNNKSAIVPYGYPVVTRKDHHVAVNIKLPTGNRVKYMHYSLDQHLQLLRGSYSLAILYQAHLHALTSFPVPDRLTRRPGTEEAIRILRQESLRSSFPLPDDCVETLERIAALTPRRDYYPRHLSVMQTVIWSSNLGQLAQHDDFQLLSQEILQSSEQCSHFYDSKLRETYVSYPGSKDLLRRARCRNEQLRSSGFSGPSTLFTKNIYISRDCDITSVRSKDVYGITALIRDWPTTVDHSSTLVATMRQFKDVSLVSLDFTYSSFSEILAQSIQSSWVALYKVCRSSSRARHTYFLISLFSTLAFGRKIDQSILRQLLQVAFSEKCQNVAVPRDSMILLDLTLGENLVLAQVENAIEKSYQMFTKIKKPHLTRAQQAENDRKAEADPSITVWSVLSILASDQWTRIPAQWRSLLVAFGKSISALRRCERLISCIEKHDIDGFLRDTENPGYEWDPLIYPTWLLLEIENNITIRKRQVEVAVRMIKPDDGKSSVFQLNMGEGKTSVITPMVAAVLADGHDLLRIIVLKPLLRQSGALLSQRLGGLVNRRVYHIPFSRQSELSSSTVSQLQFIYQQCWRNRGILVALPEQILSFGLIGLDAAERNPSVFAPLISLENWLQRKCRDIIDESDEVMDTKLQLVYTMGTQQSLDGLSGRWETIQHLLRLVSIQAKRLHRDDPRCIEVDQSGYRYPILRFLKPGAIEQVIGYTLESISENGIPGLPFIQWTSRVKSSVLRFIEHSELTTEDESVIREEFDESIFFTKLLVLRGLFAHRILRFSLADKRWLVEYGLHPSRCLMAVPYRAKGVPSESADFGHPDVAVTLTCLSYYYEGLTKEQLRDCFILLAKLNDPSTEFQNWVSLCLDDLPAGLQTYSGVNLQDDQTFSQTLFPLLRYQKEILDFYLSHFVFSREAREFPRKLSSSAWDIPARRGLQLTTGFSGTNDNRFLLPLSVRQRDLDELLHTNAMVLGLLLREDNRQCILAEDEEGLQLDVDGLLKLVVRTGEHSTMTRPVRVLIDVGAQILEAGNQSVAQKWLSMTPEGDVEAAIFFNHSDEIMVIDREGHVETLFSSSFRQRMGACLVFLDQHHSRGVDLKLPPTTRAAVTLGPRLTKDRLVQACNRLRGLEKCQSLLFLIPPEVSNNMRFVLGISSDRDFTSADVLKWSMIQTCQTLDSLRPLWANQGLQYHKKMSLWDLLVEQRNPAREIASSMQEREARTLSQLYAPWDEDEESTHTYNITEGDLKNGEVQELLKTLQSTAEHVVTSAYLHEEQERELACEVEREQQVFRPPSYTPCKHNLHDDIRHFAKFGEFPGNQPSKAVTLAFHGLANTSAGKLYHPHSLGSGLYSTLDFNETVEISPNDPMDDFCKQVNWILSSVHSDVLIIVSQWEANELINIVRKSQNARLNIYAPRLTKPMRSFRHLDFFGIGANIPTQPNDTMTRCLEMFSGSLYFASFEDYQNFRSFLGLVTDGLGDIPEGGMTNEGFVKFFTRLELEWPVDSAFVKSPLPFLAALVHIRTKGNGYQQSHVGTIIKAMPLSAEWF</sequence>
<evidence type="ECO:0000256" key="1">
    <source>
        <dbReference type="ARBA" id="ARBA00000707"/>
    </source>
</evidence>
<evidence type="ECO:0000256" key="2">
    <source>
        <dbReference type="ARBA" id="ARBA00012759"/>
    </source>
</evidence>
<evidence type="ECO:0000259" key="8">
    <source>
        <dbReference type="Pfam" id="PF12359"/>
    </source>
</evidence>
<gene>
    <name evidence="10" type="ORF">PENSOL_c070G10869</name>
</gene>
<name>A0A1V6QH80_9EURO</name>
<feature type="domain" description="DUF6606" evidence="9">
    <location>
        <begin position="17"/>
        <end position="286"/>
    </location>
</feature>
<dbReference type="GO" id="GO:0004843">
    <property type="term" value="F:cysteine-type deubiquitinase activity"/>
    <property type="evidence" value="ECO:0007669"/>
    <property type="project" value="UniProtKB-EC"/>
</dbReference>
<dbReference type="EMBL" id="MDYO01000070">
    <property type="protein sequence ID" value="OQD88584.1"/>
    <property type="molecule type" value="Genomic_DNA"/>
</dbReference>
<keyword evidence="6" id="KW-0788">Thiol protease</keyword>
<dbReference type="PANTHER" id="PTHR13367:SF33">
    <property type="entry name" value="P-LOOP CONTAINING NUCLEOSIDE TRIPHOSPHATE HYDROLASE PROTEIN"/>
    <property type="match status" value="1"/>
</dbReference>
<dbReference type="STRING" id="60172.A0A1V6QH80"/>
<dbReference type="PANTHER" id="PTHR13367">
    <property type="entry name" value="UBIQUITIN THIOESTERASE"/>
    <property type="match status" value="1"/>
</dbReference>
<protein>
    <recommendedName>
        <fullName evidence="2">ubiquitinyl hydrolase 1</fullName>
        <ecNumber evidence="2">3.4.19.12</ecNumber>
    </recommendedName>
</protein>
<keyword evidence="3" id="KW-0645">Protease</keyword>
<keyword evidence="4" id="KW-0833">Ubl conjugation pathway</keyword>
<evidence type="ECO:0000259" key="7">
    <source>
        <dbReference type="Pfam" id="PF12340"/>
    </source>
</evidence>
<evidence type="ECO:0000313" key="11">
    <source>
        <dbReference type="Proteomes" id="UP000191612"/>
    </source>
</evidence>
<feature type="domain" description="DUF3645" evidence="8">
    <location>
        <begin position="2102"/>
        <end position="2134"/>
    </location>
</feature>
<keyword evidence="5" id="KW-0378">Hydrolase</keyword>
<reference evidence="11" key="1">
    <citation type="journal article" date="2017" name="Nat. Microbiol.">
        <title>Global analysis of biosynthetic gene clusters reveals vast potential of secondary metabolite production in Penicillium species.</title>
        <authorList>
            <person name="Nielsen J.C."/>
            <person name="Grijseels S."/>
            <person name="Prigent S."/>
            <person name="Ji B."/>
            <person name="Dainat J."/>
            <person name="Nielsen K.F."/>
            <person name="Frisvad J.C."/>
            <person name="Workman M."/>
            <person name="Nielsen J."/>
        </authorList>
    </citation>
    <scope>NUCLEOTIDE SEQUENCE [LARGE SCALE GENOMIC DNA]</scope>
    <source>
        <strain evidence="11">IBT 29525</strain>
    </source>
</reference>
<dbReference type="Pfam" id="PF20255">
    <property type="entry name" value="DUF6606"/>
    <property type="match status" value="1"/>
</dbReference>
<dbReference type="InterPro" id="IPR022099">
    <property type="entry name" value="DUF3638"/>
</dbReference>